<evidence type="ECO:0008006" key="5">
    <source>
        <dbReference type="Google" id="ProtNLM"/>
    </source>
</evidence>
<proteinExistence type="predicted"/>
<dbReference type="Pfam" id="PF07398">
    <property type="entry name" value="MDMPI_C"/>
    <property type="match status" value="1"/>
</dbReference>
<dbReference type="PANTHER" id="PTHR40758:SF1">
    <property type="entry name" value="CONSERVED PROTEIN"/>
    <property type="match status" value="1"/>
</dbReference>
<organism evidence="3 4">
    <name type="scientific">Flexivirga endophytica</name>
    <dbReference type="NCBI Taxonomy" id="1849103"/>
    <lineage>
        <taxon>Bacteria</taxon>
        <taxon>Bacillati</taxon>
        <taxon>Actinomycetota</taxon>
        <taxon>Actinomycetes</taxon>
        <taxon>Micrococcales</taxon>
        <taxon>Dermacoccaceae</taxon>
        <taxon>Flexivirga</taxon>
    </lineage>
</organism>
<dbReference type="InterPro" id="IPR024344">
    <property type="entry name" value="MDMPI_metal-binding"/>
</dbReference>
<accession>A0A916WYD4</accession>
<reference evidence="3" key="1">
    <citation type="journal article" date="2014" name="Int. J. Syst. Evol. Microbiol.">
        <title>Complete genome sequence of Corynebacterium casei LMG S-19264T (=DSM 44701T), isolated from a smear-ripened cheese.</title>
        <authorList>
            <consortium name="US DOE Joint Genome Institute (JGI-PGF)"/>
            <person name="Walter F."/>
            <person name="Albersmeier A."/>
            <person name="Kalinowski J."/>
            <person name="Ruckert C."/>
        </authorList>
    </citation>
    <scope>NUCLEOTIDE SEQUENCE</scope>
    <source>
        <strain evidence="3">CGMCC 1.15085</strain>
    </source>
</reference>
<dbReference type="Proteomes" id="UP000636793">
    <property type="component" value="Unassembled WGS sequence"/>
</dbReference>
<protein>
    <recommendedName>
        <fullName evidence="5">Maleylpyruvate isomerase family mycothiol-dependent enzyme</fullName>
    </recommendedName>
</protein>
<feature type="domain" description="Mycothiol-dependent maleylpyruvate isomerase metal-binding" evidence="2">
    <location>
        <begin position="16"/>
        <end position="137"/>
    </location>
</feature>
<dbReference type="Pfam" id="PF11716">
    <property type="entry name" value="MDMPI_N"/>
    <property type="match status" value="1"/>
</dbReference>
<feature type="domain" description="MDMPI C-terminal" evidence="1">
    <location>
        <begin position="158"/>
        <end position="237"/>
    </location>
</feature>
<sequence length="259" mass="28553">MPASLALDDYLAALNTAATQLRDDTAALRDEEVPTCRDWSTLQLIAHTGMVHRWATGIITGTINRHNADAATEWFHNEGMQQDDAGAWLLAGVELLTHALHDAPEDLEVFFFLNDAPPPRLAWARRQCHETTIHAVDGLAARLGRIPSAADAAVEPTVALDGIDELLTGFVTRSHQELRSPRPATVVVEPTDADRAWTLRLSDAPTSCEHGATVSSPDSKWTGTAAQLYLGLWNRGNEIRQDGDDVLAFWRNHQQIEWN</sequence>
<comment type="caution">
    <text evidence="3">The sequence shown here is derived from an EMBL/GenBank/DDBJ whole genome shotgun (WGS) entry which is preliminary data.</text>
</comment>
<evidence type="ECO:0000259" key="2">
    <source>
        <dbReference type="Pfam" id="PF11716"/>
    </source>
</evidence>
<dbReference type="GO" id="GO:0046872">
    <property type="term" value="F:metal ion binding"/>
    <property type="evidence" value="ECO:0007669"/>
    <property type="project" value="InterPro"/>
</dbReference>
<reference evidence="3" key="2">
    <citation type="submission" date="2020-09" db="EMBL/GenBank/DDBJ databases">
        <authorList>
            <person name="Sun Q."/>
            <person name="Zhou Y."/>
        </authorList>
    </citation>
    <scope>NUCLEOTIDE SEQUENCE</scope>
    <source>
        <strain evidence="3">CGMCC 1.15085</strain>
    </source>
</reference>
<dbReference type="GO" id="GO:0005886">
    <property type="term" value="C:plasma membrane"/>
    <property type="evidence" value="ECO:0007669"/>
    <property type="project" value="TreeGrafter"/>
</dbReference>
<dbReference type="AlphaFoldDB" id="A0A916WYD4"/>
<name>A0A916WYD4_9MICO</name>
<dbReference type="RefSeq" id="WP_188838189.1">
    <property type="nucleotide sequence ID" value="NZ_BMHI01000005.1"/>
</dbReference>
<dbReference type="SUPFAM" id="SSF109854">
    <property type="entry name" value="DinB/YfiT-like putative metalloenzymes"/>
    <property type="match status" value="1"/>
</dbReference>
<keyword evidence="4" id="KW-1185">Reference proteome</keyword>
<dbReference type="InterPro" id="IPR034660">
    <property type="entry name" value="DinB/YfiT-like"/>
</dbReference>
<dbReference type="PANTHER" id="PTHR40758">
    <property type="entry name" value="CONSERVED PROTEIN"/>
    <property type="match status" value="1"/>
</dbReference>
<evidence type="ECO:0000259" key="1">
    <source>
        <dbReference type="Pfam" id="PF07398"/>
    </source>
</evidence>
<evidence type="ECO:0000313" key="4">
    <source>
        <dbReference type="Proteomes" id="UP000636793"/>
    </source>
</evidence>
<dbReference type="EMBL" id="BMHI01000005">
    <property type="protein sequence ID" value="GGB40140.1"/>
    <property type="molecule type" value="Genomic_DNA"/>
</dbReference>
<evidence type="ECO:0000313" key="3">
    <source>
        <dbReference type="EMBL" id="GGB40140.1"/>
    </source>
</evidence>
<gene>
    <name evidence="3" type="ORF">GCM10011492_33700</name>
</gene>
<dbReference type="InterPro" id="IPR010872">
    <property type="entry name" value="MDMPI_C-term_domain"/>
</dbReference>